<accession>A0ABV5FLX4</accession>
<dbReference type="Proteomes" id="UP001589589">
    <property type="component" value="Unassembled WGS sequence"/>
</dbReference>
<organism evidence="1 2">
    <name type="scientific">Flavobacterium branchiarum</name>
    <dbReference type="NCBI Taxonomy" id="1114870"/>
    <lineage>
        <taxon>Bacteria</taxon>
        <taxon>Pseudomonadati</taxon>
        <taxon>Bacteroidota</taxon>
        <taxon>Flavobacteriia</taxon>
        <taxon>Flavobacteriales</taxon>
        <taxon>Flavobacteriaceae</taxon>
        <taxon>Flavobacterium</taxon>
    </lineage>
</organism>
<name>A0ABV5FLX4_9FLAO</name>
<keyword evidence="2" id="KW-1185">Reference proteome</keyword>
<dbReference type="EMBL" id="JBHMEX010000032">
    <property type="protein sequence ID" value="MFB9064545.1"/>
    <property type="molecule type" value="Genomic_DNA"/>
</dbReference>
<dbReference type="PROSITE" id="PS51257">
    <property type="entry name" value="PROKAR_LIPOPROTEIN"/>
    <property type="match status" value="1"/>
</dbReference>
<evidence type="ECO:0008006" key="3">
    <source>
        <dbReference type="Google" id="ProtNLM"/>
    </source>
</evidence>
<protein>
    <recommendedName>
        <fullName evidence="3">Lipoprotein</fullName>
    </recommendedName>
</protein>
<comment type="caution">
    <text evidence="1">The sequence shown here is derived from an EMBL/GenBank/DDBJ whole genome shotgun (WGS) entry which is preliminary data.</text>
</comment>
<evidence type="ECO:0000313" key="1">
    <source>
        <dbReference type="EMBL" id="MFB9064545.1"/>
    </source>
</evidence>
<evidence type="ECO:0000313" key="2">
    <source>
        <dbReference type="Proteomes" id="UP001589589"/>
    </source>
</evidence>
<reference evidence="1 2" key="1">
    <citation type="submission" date="2024-09" db="EMBL/GenBank/DDBJ databases">
        <authorList>
            <person name="Sun Q."/>
            <person name="Mori K."/>
        </authorList>
    </citation>
    <scope>NUCLEOTIDE SEQUENCE [LARGE SCALE GENOMIC DNA]</scope>
    <source>
        <strain evidence="1 2">CECT 7908</strain>
    </source>
</reference>
<dbReference type="RefSeq" id="WP_290266639.1">
    <property type="nucleotide sequence ID" value="NZ_JAUFQQ010000005.1"/>
</dbReference>
<sequence>MKNISIYLSVCLTFLILSCNEKKEYTIIKPSVVKDHDERPNHEKITENKKASDSLLNLAISKGDEMAYNSVAQDFIINENYKQLLYYSLIMANKYNNSQAHFDIYVILVESSENKSLKDLDTKTKNLARYHLIKSVELGYKSAK</sequence>
<gene>
    <name evidence="1" type="ORF">ACFFUQ_10975</name>
</gene>
<proteinExistence type="predicted"/>